<dbReference type="InterPro" id="IPR013324">
    <property type="entry name" value="RNA_pol_sigma_r3/r4-like"/>
</dbReference>
<organism evidence="7 8">
    <name type="scientific">Phyllobacterium endophyticum</name>
    <dbReference type="NCBI Taxonomy" id="1149773"/>
    <lineage>
        <taxon>Bacteria</taxon>
        <taxon>Pseudomonadati</taxon>
        <taxon>Pseudomonadota</taxon>
        <taxon>Alphaproteobacteria</taxon>
        <taxon>Hyphomicrobiales</taxon>
        <taxon>Phyllobacteriaceae</taxon>
        <taxon>Phyllobacterium</taxon>
    </lineage>
</organism>
<keyword evidence="4" id="KW-0804">Transcription</keyword>
<evidence type="ECO:0000256" key="2">
    <source>
        <dbReference type="ARBA" id="ARBA00023015"/>
    </source>
</evidence>
<evidence type="ECO:0000259" key="6">
    <source>
        <dbReference type="Pfam" id="PF08281"/>
    </source>
</evidence>
<dbReference type="InterPro" id="IPR013325">
    <property type="entry name" value="RNA_pol_sigma_r2"/>
</dbReference>
<dbReference type="Pfam" id="PF04542">
    <property type="entry name" value="Sigma70_r2"/>
    <property type="match status" value="1"/>
</dbReference>
<accession>A0A2P7AZW9</accession>
<dbReference type="GO" id="GO:0006352">
    <property type="term" value="P:DNA-templated transcription initiation"/>
    <property type="evidence" value="ECO:0007669"/>
    <property type="project" value="InterPro"/>
</dbReference>
<dbReference type="OrthoDB" id="9794372at2"/>
<keyword evidence="2" id="KW-0805">Transcription regulation</keyword>
<dbReference type="SUPFAM" id="SSF88659">
    <property type="entry name" value="Sigma3 and sigma4 domains of RNA polymerase sigma factors"/>
    <property type="match status" value="1"/>
</dbReference>
<feature type="domain" description="RNA polymerase sigma factor 70 region 4 type 2" evidence="6">
    <location>
        <begin position="122"/>
        <end position="169"/>
    </location>
</feature>
<dbReference type="GO" id="GO:0016987">
    <property type="term" value="F:sigma factor activity"/>
    <property type="evidence" value="ECO:0007669"/>
    <property type="project" value="UniProtKB-KW"/>
</dbReference>
<keyword evidence="3" id="KW-0731">Sigma factor</keyword>
<dbReference type="GO" id="GO:0003677">
    <property type="term" value="F:DNA binding"/>
    <property type="evidence" value="ECO:0007669"/>
    <property type="project" value="InterPro"/>
</dbReference>
<dbReference type="Gene3D" id="1.10.10.10">
    <property type="entry name" value="Winged helix-like DNA-binding domain superfamily/Winged helix DNA-binding domain"/>
    <property type="match status" value="1"/>
</dbReference>
<dbReference type="AlphaFoldDB" id="A0A2P7AZW9"/>
<dbReference type="PANTHER" id="PTHR43133:SF63">
    <property type="entry name" value="RNA POLYMERASE SIGMA FACTOR FECI-RELATED"/>
    <property type="match status" value="1"/>
</dbReference>
<evidence type="ECO:0000256" key="3">
    <source>
        <dbReference type="ARBA" id="ARBA00023082"/>
    </source>
</evidence>
<gene>
    <name evidence="7" type="ORF">CU100_03015</name>
</gene>
<dbReference type="InterPro" id="IPR007627">
    <property type="entry name" value="RNA_pol_sigma70_r2"/>
</dbReference>
<name>A0A2P7AZW9_9HYPH</name>
<dbReference type="PANTHER" id="PTHR43133">
    <property type="entry name" value="RNA POLYMERASE ECF-TYPE SIGMA FACTO"/>
    <property type="match status" value="1"/>
</dbReference>
<reference evidence="8" key="1">
    <citation type="submission" date="2017-11" db="EMBL/GenBank/DDBJ databases">
        <authorList>
            <person name="Kuznetsova I."/>
            <person name="Sazanova A."/>
            <person name="Chirak E."/>
            <person name="Safronova V."/>
            <person name="Willems A."/>
        </authorList>
    </citation>
    <scope>NUCLEOTIDE SEQUENCE [LARGE SCALE GENOMIC DNA]</scope>
    <source>
        <strain evidence="8">PEPV15</strain>
    </source>
</reference>
<comment type="similarity">
    <text evidence="1">Belongs to the sigma-70 factor family. ECF subfamily.</text>
</comment>
<keyword evidence="8" id="KW-1185">Reference proteome</keyword>
<evidence type="ECO:0000259" key="5">
    <source>
        <dbReference type="Pfam" id="PF04542"/>
    </source>
</evidence>
<dbReference type="Pfam" id="PF08281">
    <property type="entry name" value="Sigma70_r4_2"/>
    <property type="match status" value="1"/>
</dbReference>
<dbReference type="InterPro" id="IPR013249">
    <property type="entry name" value="RNA_pol_sigma70_r4_t2"/>
</dbReference>
<dbReference type="NCBIfam" id="TIGR02937">
    <property type="entry name" value="sigma70-ECF"/>
    <property type="match status" value="1"/>
</dbReference>
<evidence type="ECO:0000313" key="7">
    <source>
        <dbReference type="EMBL" id="PSH59750.1"/>
    </source>
</evidence>
<evidence type="ECO:0000313" key="8">
    <source>
        <dbReference type="Proteomes" id="UP000241158"/>
    </source>
</evidence>
<dbReference type="RefSeq" id="WP_106715055.1">
    <property type="nucleotide sequence ID" value="NZ_JACHXT010000002.1"/>
</dbReference>
<comment type="caution">
    <text evidence="7">The sequence shown here is derived from an EMBL/GenBank/DDBJ whole genome shotgun (WGS) entry which is preliminary data.</text>
</comment>
<sequence>MASDTKHSGKNIKCPYGSNVLVETLIKYKPKLITIANDVLHSHVQSEDVFQDAIVKACTMRSTCIHCPIGYACRMVYNLALDEARRRSHDKLKMTTIDDADTLPAANVSALDCIVATETLHEVLNSLKNLPRRTHEAFIRHRVEGIPQKDIAEELGVSRTLVNFMIKDAHRSCERTLRAA</sequence>
<dbReference type="InterPro" id="IPR036388">
    <property type="entry name" value="WH-like_DNA-bd_sf"/>
</dbReference>
<feature type="domain" description="RNA polymerase sigma-70 region 2" evidence="5">
    <location>
        <begin position="27"/>
        <end position="88"/>
    </location>
</feature>
<dbReference type="EMBL" id="PGGN01000001">
    <property type="protein sequence ID" value="PSH59750.1"/>
    <property type="molecule type" value="Genomic_DNA"/>
</dbReference>
<evidence type="ECO:0000256" key="4">
    <source>
        <dbReference type="ARBA" id="ARBA00023163"/>
    </source>
</evidence>
<dbReference type="InterPro" id="IPR039425">
    <property type="entry name" value="RNA_pol_sigma-70-like"/>
</dbReference>
<evidence type="ECO:0000256" key="1">
    <source>
        <dbReference type="ARBA" id="ARBA00010641"/>
    </source>
</evidence>
<proteinExistence type="inferred from homology"/>
<protein>
    <submittedName>
        <fullName evidence="7">RNA polymerase subunit sigma</fullName>
    </submittedName>
</protein>
<dbReference type="SUPFAM" id="SSF88946">
    <property type="entry name" value="Sigma2 domain of RNA polymerase sigma factors"/>
    <property type="match status" value="1"/>
</dbReference>
<dbReference type="Gene3D" id="1.10.1740.10">
    <property type="match status" value="1"/>
</dbReference>
<dbReference type="InterPro" id="IPR014284">
    <property type="entry name" value="RNA_pol_sigma-70_dom"/>
</dbReference>
<dbReference type="Proteomes" id="UP000241158">
    <property type="component" value="Unassembled WGS sequence"/>
</dbReference>